<proteinExistence type="predicted"/>
<keyword evidence="3" id="KW-1185">Reference proteome</keyword>
<reference evidence="3" key="1">
    <citation type="journal article" date="2015" name="Nat. Genet.">
        <title>The genome and transcriptome of the zoonotic hookworm Ancylostoma ceylanicum identify infection-specific gene families.</title>
        <authorList>
            <person name="Schwarz E.M."/>
            <person name="Hu Y."/>
            <person name="Antoshechkin I."/>
            <person name="Miller M.M."/>
            <person name="Sternberg P.W."/>
            <person name="Aroian R.V."/>
        </authorList>
    </citation>
    <scope>NUCLEOTIDE SEQUENCE</scope>
    <source>
        <strain evidence="3">HY135</strain>
    </source>
</reference>
<organism evidence="2 3">
    <name type="scientific">Ancylostoma ceylanicum</name>
    <dbReference type="NCBI Taxonomy" id="53326"/>
    <lineage>
        <taxon>Eukaryota</taxon>
        <taxon>Metazoa</taxon>
        <taxon>Ecdysozoa</taxon>
        <taxon>Nematoda</taxon>
        <taxon>Chromadorea</taxon>
        <taxon>Rhabditida</taxon>
        <taxon>Rhabditina</taxon>
        <taxon>Rhabditomorpha</taxon>
        <taxon>Strongyloidea</taxon>
        <taxon>Ancylostomatidae</taxon>
        <taxon>Ancylostomatinae</taxon>
        <taxon>Ancylostoma</taxon>
    </lineage>
</organism>
<sequence>MSTPVNDYLLASFRCPNTIRPTVCFKMYTSILFNNETILDWASKLTERGSKDDNDKLQETRKDDKDIISSFL</sequence>
<evidence type="ECO:0000256" key="1">
    <source>
        <dbReference type="SAM" id="MobiDB-lite"/>
    </source>
</evidence>
<gene>
    <name evidence="2" type="primary">Acey_s0442.g1529</name>
    <name evidence="2" type="ORF">Y032_0442g1529</name>
</gene>
<dbReference type="Proteomes" id="UP000024635">
    <property type="component" value="Unassembled WGS sequence"/>
</dbReference>
<accession>A0A016X0G6</accession>
<dbReference type="EMBL" id="JARK01000042">
    <property type="protein sequence ID" value="EYC45002.1"/>
    <property type="molecule type" value="Genomic_DNA"/>
</dbReference>
<evidence type="ECO:0000313" key="2">
    <source>
        <dbReference type="EMBL" id="EYC45002.1"/>
    </source>
</evidence>
<evidence type="ECO:0000313" key="3">
    <source>
        <dbReference type="Proteomes" id="UP000024635"/>
    </source>
</evidence>
<dbReference type="AlphaFoldDB" id="A0A016X0G6"/>
<feature type="region of interest" description="Disordered" evidence="1">
    <location>
        <begin position="48"/>
        <end position="72"/>
    </location>
</feature>
<protein>
    <submittedName>
        <fullName evidence="2">Uncharacterized protein</fullName>
    </submittedName>
</protein>
<name>A0A016X0G6_9BILA</name>
<comment type="caution">
    <text evidence="2">The sequence shown here is derived from an EMBL/GenBank/DDBJ whole genome shotgun (WGS) entry which is preliminary data.</text>
</comment>